<reference evidence="1" key="1">
    <citation type="submission" date="2020-02" db="EMBL/GenBank/DDBJ databases">
        <authorList>
            <person name="Chen W.-M."/>
        </authorList>
    </citation>
    <scope>NUCLEOTIDE SEQUENCE</scope>
    <source>
        <strain evidence="1">NBD-18</strain>
    </source>
</reference>
<accession>A0A6B2QUE5</accession>
<dbReference type="CDD" id="cd16913">
    <property type="entry name" value="YkuD_like"/>
    <property type="match status" value="1"/>
</dbReference>
<name>A0A6B2QUE5_9BURK</name>
<dbReference type="EMBL" id="JAAGRN010000001">
    <property type="protein sequence ID" value="NDY81761.1"/>
    <property type="molecule type" value="Genomic_DNA"/>
</dbReference>
<dbReference type="AlphaFoldDB" id="A0A6B2QUE5"/>
<comment type="caution">
    <text evidence="1">The sequence shown here is derived from an EMBL/GenBank/DDBJ whole genome shotgun (WGS) entry which is preliminary data.</text>
</comment>
<organism evidence="1">
    <name type="scientific">Sheuella amnicola</name>
    <dbReference type="NCBI Taxonomy" id="2707330"/>
    <lineage>
        <taxon>Bacteria</taxon>
        <taxon>Pseudomonadati</taxon>
        <taxon>Pseudomonadota</taxon>
        <taxon>Betaproteobacteria</taxon>
        <taxon>Burkholderiales</taxon>
        <taxon>Alcaligenaceae</taxon>
        <taxon>Sheuella</taxon>
    </lineage>
</organism>
<dbReference type="RefSeq" id="WP_163651093.1">
    <property type="nucleotide sequence ID" value="NZ_JAAGRN010000001.1"/>
</dbReference>
<gene>
    <name evidence="1" type="ORF">G3I67_00815</name>
</gene>
<dbReference type="InterPro" id="IPR005490">
    <property type="entry name" value="LD_TPept_cat_dom"/>
</dbReference>
<sequence length="287" mass="32125">MNVVFAFGRYRQHDVVSVLGFAFATLIACVILGFQPSHAQNPISRTAPLTAPLSAEFEKQVHPRLDIPAQNVLGYTKQLNDALSDARANLYLPQYVVVVDRNRFAQVAMIFFGSKELGWQLLGATPVSTGLPGQFEHFETPLGVFDHSLSEPDFRAEGTKNSQGFRGYGVKGMRIYDFGWVDAPKTWGDLGMSVMRLQMHATDPQLAEPYLGMRRSKGCVRIPASLNDFIDRYGLLDEDYENAVALGQRLWVLRKDRTPTAYPGRYMVVIDSGLDKRPAWSPVPVKR</sequence>
<proteinExistence type="predicted"/>
<evidence type="ECO:0000313" key="1">
    <source>
        <dbReference type="EMBL" id="NDY81761.1"/>
    </source>
</evidence>
<protein>
    <submittedName>
        <fullName evidence="1">L,D-transpeptidase</fullName>
    </submittedName>
</protein>
<dbReference type="GO" id="GO:0016740">
    <property type="term" value="F:transferase activity"/>
    <property type="evidence" value="ECO:0007669"/>
    <property type="project" value="InterPro"/>
</dbReference>